<dbReference type="EMBL" id="HBGU01063959">
    <property type="protein sequence ID" value="CAD9522257.1"/>
    <property type="molecule type" value="Transcribed_RNA"/>
</dbReference>
<feature type="region of interest" description="Disordered" evidence="1">
    <location>
        <begin position="119"/>
        <end position="151"/>
    </location>
</feature>
<evidence type="ECO:0000256" key="1">
    <source>
        <dbReference type="SAM" id="MobiDB-lite"/>
    </source>
</evidence>
<reference evidence="2" key="1">
    <citation type="submission" date="2021-01" db="EMBL/GenBank/DDBJ databases">
        <authorList>
            <person name="Corre E."/>
            <person name="Pelletier E."/>
            <person name="Niang G."/>
            <person name="Scheremetjew M."/>
            <person name="Finn R."/>
            <person name="Kale V."/>
            <person name="Holt S."/>
            <person name="Cochrane G."/>
            <person name="Meng A."/>
            <person name="Brown T."/>
            <person name="Cohen L."/>
        </authorList>
    </citation>
    <scope>NUCLEOTIDE SEQUENCE</scope>
    <source>
        <strain evidence="2">UTEX LB 985</strain>
    </source>
</reference>
<sequence length="353" mass="38148">MAARPKMLTCADRTEAAICSMGVRGGMLRDNLEMSVRVEKDATLMIDSTTAVRLAPNAEPGVEYGIGIHASAESGSLLVIAPAGHIPSQEAFTGLWTRYDLSPNSSLVSVQLADLKDQVDRPPQLGGRYTSRTRVHHTTSHESTAKERQLETSSSADSSLAYINKSCSQTSISSCGLPFSAEPSWTCNWTFGRRFQGISMGTPTTNVIASIIMAGPRAQHVISRFKSIEGVAATHHSLGLLGTVHLAIQDVWLKSGDLVVARVSSESREDMHRLLHHCLKPLDLELGYSPYARHIHASSTAQAPIKTPVFQQEQGTTRGHAVTYHFSPDVNEAMGHLTGGQISVQHSVTKANM</sequence>
<organism evidence="2">
    <name type="scientific">Haptolina brevifila</name>
    <dbReference type="NCBI Taxonomy" id="156173"/>
    <lineage>
        <taxon>Eukaryota</taxon>
        <taxon>Haptista</taxon>
        <taxon>Haptophyta</taxon>
        <taxon>Prymnesiophyceae</taxon>
        <taxon>Prymnesiales</taxon>
        <taxon>Prymnesiaceae</taxon>
        <taxon>Haptolina</taxon>
    </lineage>
</organism>
<evidence type="ECO:0000313" key="2">
    <source>
        <dbReference type="EMBL" id="CAD9522257.1"/>
    </source>
</evidence>
<name>A0A7S2N666_9EUKA</name>
<proteinExistence type="predicted"/>
<feature type="compositionally biased region" description="Basic and acidic residues" evidence="1">
    <location>
        <begin position="139"/>
        <end position="150"/>
    </location>
</feature>
<gene>
    <name evidence="2" type="ORF">CBRE1094_LOCUS34870</name>
</gene>
<accession>A0A7S2N666</accession>
<protein>
    <submittedName>
        <fullName evidence="2">Uncharacterized protein</fullName>
    </submittedName>
</protein>
<dbReference type="AlphaFoldDB" id="A0A7S2N666"/>